<keyword evidence="5 10" id="KW-0653">Protein transport</keyword>
<comment type="function">
    <text evidence="10 11">The central subunit of the protein translocation channel SecYEG. Consists of two halves formed by TMs 1-5 and 6-10. These two domains form a lateral gate at the front which open onto the bilayer between TMs 2 and 7, and are clamped together by SecE at the back. The channel is closed by both a pore ring composed of hydrophobic SecY resides and a short helix (helix 2A) on the extracellular side of the membrane which forms a plug. The plug probably moves laterally to allow the channel to open. The ring and the pore may move independently.</text>
</comment>
<dbReference type="InterPro" id="IPR030659">
    <property type="entry name" value="SecY_CS"/>
</dbReference>
<protein>
    <recommendedName>
        <fullName evidence="9 10">Protein translocase subunit SecY</fullName>
    </recommendedName>
</protein>
<comment type="subcellular location">
    <subcellularLocation>
        <location evidence="10">Cell membrane</location>
        <topology evidence="10">Multi-pass membrane protein</topology>
    </subcellularLocation>
    <subcellularLocation>
        <location evidence="1 12">Membrane</location>
        <topology evidence="1 12">Multi-pass membrane protein</topology>
    </subcellularLocation>
</comment>
<feature type="transmembrane region" description="Helical" evidence="10">
    <location>
        <begin position="271"/>
        <end position="292"/>
    </location>
</feature>
<dbReference type="Proteomes" id="UP000243819">
    <property type="component" value="Unassembled WGS sequence"/>
</dbReference>
<evidence type="ECO:0000256" key="11">
    <source>
        <dbReference type="RuleBase" id="RU000537"/>
    </source>
</evidence>
<comment type="caution">
    <text evidence="10">Lacks conserved residue(s) required for the propagation of feature annotation.</text>
</comment>
<feature type="transmembrane region" description="Helical" evidence="10">
    <location>
        <begin position="390"/>
        <end position="410"/>
    </location>
</feature>
<keyword evidence="4 10" id="KW-0812">Transmembrane</keyword>
<keyword evidence="8 10" id="KW-0472">Membrane</keyword>
<dbReference type="PRINTS" id="PR00303">
    <property type="entry name" value="SECYTRNLCASE"/>
</dbReference>
<accession>A0A1I0A6U0</accession>
<dbReference type="PROSITE" id="PS00755">
    <property type="entry name" value="SECY_1"/>
    <property type="match status" value="1"/>
</dbReference>
<dbReference type="FunFam" id="1.10.3370.10:FF:000001">
    <property type="entry name" value="Preprotein translocase subunit SecY"/>
    <property type="match status" value="1"/>
</dbReference>
<dbReference type="GO" id="GO:0005886">
    <property type="term" value="C:plasma membrane"/>
    <property type="evidence" value="ECO:0007669"/>
    <property type="project" value="UniProtKB-SubCell"/>
</dbReference>
<name>A0A1I0A6U0_9FIRM</name>
<dbReference type="InterPro" id="IPR002208">
    <property type="entry name" value="SecY/SEC61-alpha"/>
</dbReference>
<evidence type="ECO:0000256" key="4">
    <source>
        <dbReference type="ARBA" id="ARBA00022692"/>
    </source>
</evidence>
<dbReference type="EMBL" id="FOIF01000017">
    <property type="protein sequence ID" value="SES89416.1"/>
    <property type="molecule type" value="Genomic_DNA"/>
</dbReference>
<evidence type="ECO:0000313" key="14">
    <source>
        <dbReference type="EMBL" id="SES89416.1"/>
    </source>
</evidence>
<organism evidence="14 15">
    <name type="scientific">Anaerobranca gottschalkii DSM 13577</name>
    <dbReference type="NCBI Taxonomy" id="1120990"/>
    <lineage>
        <taxon>Bacteria</taxon>
        <taxon>Bacillati</taxon>
        <taxon>Bacillota</taxon>
        <taxon>Clostridia</taxon>
        <taxon>Eubacteriales</taxon>
        <taxon>Proteinivoracaceae</taxon>
        <taxon>Anaerobranca</taxon>
    </lineage>
</organism>
<dbReference type="InterPro" id="IPR026593">
    <property type="entry name" value="SecY"/>
</dbReference>
<dbReference type="AlphaFoldDB" id="A0A1I0A6U0"/>
<evidence type="ECO:0000256" key="8">
    <source>
        <dbReference type="ARBA" id="ARBA00023136"/>
    </source>
</evidence>
<dbReference type="PIRSF" id="PIRSF004557">
    <property type="entry name" value="SecY"/>
    <property type="match status" value="1"/>
</dbReference>
<evidence type="ECO:0000256" key="7">
    <source>
        <dbReference type="ARBA" id="ARBA00023010"/>
    </source>
</evidence>
<keyword evidence="3 10" id="KW-0813">Transport</keyword>
<evidence type="ECO:0000256" key="3">
    <source>
        <dbReference type="ARBA" id="ARBA00022448"/>
    </source>
</evidence>
<dbReference type="Gene3D" id="1.10.3370.10">
    <property type="entry name" value="SecY subunit domain"/>
    <property type="match status" value="1"/>
</dbReference>
<keyword evidence="7 10" id="KW-0811">Translocation</keyword>
<evidence type="ECO:0000256" key="13">
    <source>
        <dbReference type="RuleBase" id="RU004349"/>
    </source>
</evidence>
<dbReference type="HAMAP" id="MF_01465">
    <property type="entry name" value="SecY"/>
    <property type="match status" value="1"/>
</dbReference>
<dbReference type="RefSeq" id="WP_091350274.1">
    <property type="nucleotide sequence ID" value="NZ_FOIF01000017.1"/>
</dbReference>
<evidence type="ECO:0000256" key="6">
    <source>
        <dbReference type="ARBA" id="ARBA00022989"/>
    </source>
</evidence>
<dbReference type="NCBIfam" id="TIGR00967">
    <property type="entry name" value="3a0501s007"/>
    <property type="match status" value="1"/>
</dbReference>
<feature type="transmembrane region" description="Helical" evidence="10">
    <location>
        <begin position="214"/>
        <end position="234"/>
    </location>
</feature>
<evidence type="ECO:0000256" key="5">
    <source>
        <dbReference type="ARBA" id="ARBA00022927"/>
    </source>
</evidence>
<evidence type="ECO:0000313" key="15">
    <source>
        <dbReference type="Proteomes" id="UP000243819"/>
    </source>
</evidence>
<feature type="transmembrane region" description="Helical" evidence="10">
    <location>
        <begin position="183"/>
        <end position="202"/>
    </location>
</feature>
<proteinExistence type="inferred from homology"/>
<dbReference type="PANTHER" id="PTHR10906">
    <property type="entry name" value="SECY/SEC61-ALPHA FAMILY MEMBER"/>
    <property type="match status" value="1"/>
</dbReference>
<dbReference type="STRING" id="1120990.SAMN03080614_101732"/>
<dbReference type="GO" id="GO:0006605">
    <property type="term" value="P:protein targeting"/>
    <property type="evidence" value="ECO:0007669"/>
    <property type="project" value="UniProtKB-UniRule"/>
</dbReference>
<keyword evidence="15" id="KW-1185">Reference proteome</keyword>
<comment type="subunit">
    <text evidence="10">Component of the Sec protein translocase complex. Heterotrimer consisting of SecY, SecE and SecG subunits. The heterotrimers can form oligomers, although 1 heterotrimer is thought to be able to translocate proteins. Interacts with the ribosome. Interacts with SecDF, and other proteins may be involved. Interacts with SecA.</text>
</comment>
<dbReference type="GO" id="GO:0043952">
    <property type="term" value="P:protein transport by the Sec complex"/>
    <property type="evidence" value="ECO:0007669"/>
    <property type="project" value="UniProtKB-UniRule"/>
</dbReference>
<reference evidence="15" key="1">
    <citation type="submission" date="2016-10" db="EMBL/GenBank/DDBJ databases">
        <authorList>
            <person name="Varghese N."/>
            <person name="Submissions S."/>
        </authorList>
    </citation>
    <scope>NUCLEOTIDE SEQUENCE [LARGE SCALE GENOMIC DNA]</scope>
    <source>
        <strain evidence="15">DSM 13577</strain>
    </source>
</reference>
<feature type="transmembrane region" description="Helical" evidence="10">
    <location>
        <begin position="115"/>
        <end position="139"/>
    </location>
</feature>
<feature type="transmembrane region" description="Helical" evidence="10">
    <location>
        <begin position="151"/>
        <end position="171"/>
    </location>
</feature>
<feature type="transmembrane region" description="Helical" evidence="10">
    <location>
        <begin position="20"/>
        <end position="41"/>
    </location>
</feature>
<feature type="transmembrane region" description="Helical" evidence="10">
    <location>
        <begin position="362"/>
        <end position="384"/>
    </location>
</feature>
<dbReference type="OrthoDB" id="9809248at2"/>
<dbReference type="InterPro" id="IPR023201">
    <property type="entry name" value="SecY_dom_sf"/>
</dbReference>
<dbReference type="GO" id="GO:0065002">
    <property type="term" value="P:intracellular protein transmembrane transport"/>
    <property type="evidence" value="ECO:0007669"/>
    <property type="project" value="UniProtKB-UniRule"/>
</dbReference>
<feature type="transmembrane region" description="Helical" evidence="10">
    <location>
        <begin position="312"/>
        <end position="331"/>
    </location>
</feature>
<sequence>MQYVETLRNAWKIKDLRKKIIFTLAMLVVFRLGSFVPVPGIDAKGIADMIGSRGGLFGLFDVFSGGALSNFSIFAMGIMPYINASIITQLLTVVIPTFEEWSKEGEEGRKKLNQVIRYLTVGLGTIQGIFISLNFRSMIPGYRLMTTMERFGSIALIVISLTAGTAFLMWLGEQITEKGIGNGISLIIFAGIVSRFPIMILQFAEYVRVGEANILDALILLAVILVVLVGIIFIQEGERRIPVQYAKRVVGRKMYGGQSTHIPLKVNQAGVIPVIFATSLLLFPATIGQFWSNPILLAIANFFDVSRVSGQILQALLIVFFAYFYTAITVNPAELSENMKKNGGFIPGIRPGKPTSAYIEKILTRITLVGALFLALIVVIPFAISSFINYPLGIGGTSLLIVVGVALETMKQIEAQLLMRHYKGFMG</sequence>
<dbReference type="PROSITE" id="PS00756">
    <property type="entry name" value="SECY_2"/>
    <property type="match status" value="1"/>
</dbReference>
<comment type="similarity">
    <text evidence="2 10 13">Belongs to the SecY/SEC61-alpha family.</text>
</comment>
<evidence type="ECO:0000256" key="10">
    <source>
        <dbReference type="HAMAP-Rule" id="MF_01465"/>
    </source>
</evidence>
<dbReference type="Pfam" id="PF00344">
    <property type="entry name" value="SecY"/>
    <property type="match status" value="1"/>
</dbReference>
<evidence type="ECO:0000256" key="1">
    <source>
        <dbReference type="ARBA" id="ARBA00004141"/>
    </source>
</evidence>
<keyword evidence="6 10" id="KW-1133">Transmembrane helix</keyword>
<dbReference type="SUPFAM" id="SSF103491">
    <property type="entry name" value="Preprotein translocase SecY subunit"/>
    <property type="match status" value="1"/>
</dbReference>
<evidence type="ECO:0000256" key="12">
    <source>
        <dbReference type="RuleBase" id="RU003484"/>
    </source>
</evidence>
<evidence type="ECO:0000256" key="2">
    <source>
        <dbReference type="ARBA" id="ARBA00005751"/>
    </source>
</evidence>
<evidence type="ECO:0000256" key="9">
    <source>
        <dbReference type="ARBA" id="ARBA00039733"/>
    </source>
</evidence>
<gene>
    <name evidence="10" type="primary">secY</name>
    <name evidence="14" type="ORF">SAMN03080614_101732</name>
</gene>
<keyword evidence="10" id="KW-1003">Cell membrane</keyword>